<feature type="coiled-coil region" evidence="1">
    <location>
        <begin position="212"/>
        <end position="271"/>
    </location>
</feature>
<feature type="coiled-coil region" evidence="1">
    <location>
        <begin position="311"/>
        <end position="359"/>
    </location>
</feature>
<reference evidence="2" key="1">
    <citation type="submission" date="2022-07" db="EMBL/GenBank/DDBJ databases">
        <title>Genome Sequence of Physisporinus lineatus.</title>
        <authorList>
            <person name="Buettner E."/>
        </authorList>
    </citation>
    <scope>NUCLEOTIDE SEQUENCE</scope>
    <source>
        <strain evidence="2">VT162</strain>
    </source>
</reference>
<accession>A0AAD5UY39</accession>
<organism evidence="2 3">
    <name type="scientific">Meripilus lineatus</name>
    <dbReference type="NCBI Taxonomy" id="2056292"/>
    <lineage>
        <taxon>Eukaryota</taxon>
        <taxon>Fungi</taxon>
        <taxon>Dikarya</taxon>
        <taxon>Basidiomycota</taxon>
        <taxon>Agaricomycotina</taxon>
        <taxon>Agaricomycetes</taxon>
        <taxon>Polyporales</taxon>
        <taxon>Meripilaceae</taxon>
        <taxon>Meripilus</taxon>
    </lineage>
</organism>
<keyword evidence="3" id="KW-1185">Reference proteome</keyword>
<proteinExistence type="predicted"/>
<sequence>MPSHLPQLLRLPDTKIGVVHADDHGQSNGRPYNPLRSLVEVGYRSEYGISQEQHKVALLAAEHHEKLASEYKQRMVRKEAQVESLLSRLADVKNDLISQAILVKDNLKAEQSAHEKTREELLESRTQGERLLVAYNSIQAEYLSISATLKVTKHDLDTKTQEGDTLQEELNGALEIATQLRDSINALEADKADLQFAVSLAAIDSDSLRTRLSELEVTRGQISLDLQAAKEELSQERLTSEARVSEITASLAVAQNNMDATKEELVVAQAALDSKTVEVDYLTTARLLAETAYGVESSQRLENTRIFDAERARLRNSLSAARAEIKRLEIISQDAEKMNQEFERKVQELLESHSEKEQKLLDAVVTSEAELASERLAKEGAFAEIARLKTVLAARDGAHAETLNGKLASETKLDPFVEILSKVPPIVDTQPTSFSENVNDTLLVTSLSDKENCEVVVDDQKTKSPNCVADSISPPFGFNSGNVFDPRYSRPSGSSGTHNDIWSLDDQFTSCIIPNSDTDTPLPPPFKASDIFYRSEMQQKLFFHQVFNPAKPIRNTLAGGFEDPIDLGSIFPPESTD</sequence>
<gene>
    <name evidence="2" type="ORF">NLI96_g8026</name>
</gene>
<name>A0AAD5UY39_9APHY</name>
<feature type="coiled-coil region" evidence="1">
    <location>
        <begin position="61"/>
        <end position="124"/>
    </location>
</feature>
<evidence type="ECO:0000313" key="3">
    <source>
        <dbReference type="Proteomes" id="UP001212997"/>
    </source>
</evidence>
<keyword evidence="1" id="KW-0175">Coiled coil</keyword>
<dbReference type="Proteomes" id="UP001212997">
    <property type="component" value="Unassembled WGS sequence"/>
</dbReference>
<protein>
    <submittedName>
        <fullName evidence="2">Uncharacterized protein</fullName>
    </submittedName>
</protein>
<evidence type="ECO:0000313" key="2">
    <source>
        <dbReference type="EMBL" id="KAJ3480914.1"/>
    </source>
</evidence>
<comment type="caution">
    <text evidence="2">The sequence shown here is derived from an EMBL/GenBank/DDBJ whole genome shotgun (WGS) entry which is preliminary data.</text>
</comment>
<evidence type="ECO:0000256" key="1">
    <source>
        <dbReference type="SAM" id="Coils"/>
    </source>
</evidence>
<dbReference type="EMBL" id="JANAWD010000349">
    <property type="protein sequence ID" value="KAJ3480914.1"/>
    <property type="molecule type" value="Genomic_DNA"/>
</dbReference>
<dbReference type="AlphaFoldDB" id="A0AAD5UY39"/>